<dbReference type="Pfam" id="PF02441">
    <property type="entry name" value="Flavoprotein"/>
    <property type="match status" value="1"/>
</dbReference>
<dbReference type="Proteomes" id="UP000664781">
    <property type="component" value="Unassembled WGS sequence"/>
</dbReference>
<evidence type="ECO:0000313" key="4">
    <source>
        <dbReference type="Proteomes" id="UP000664781"/>
    </source>
</evidence>
<dbReference type="AlphaFoldDB" id="A0A939FLI0"/>
<protein>
    <submittedName>
        <fullName evidence="3">Flavoprotein</fullName>
    </submittedName>
</protein>
<organism evidence="3 4">
    <name type="scientific">Streptomyces triculaminicus</name>
    <dbReference type="NCBI Taxonomy" id="2816232"/>
    <lineage>
        <taxon>Bacteria</taxon>
        <taxon>Bacillati</taxon>
        <taxon>Actinomycetota</taxon>
        <taxon>Actinomycetes</taxon>
        <taxon>Kitasatosporales</taxon>
        <taxon>Streptomycetaceae</taxon>
        <taxon>Streptomyces</taxon>
    </lineage>
</organism>
<gene>
    <name evidence="3" type="ORF">J1792_13470</name>
</gene>
<feature type="domain" description="Flavoprotein" evidence="2">
    <location>
        <begin position="66"/>
        <end position="197"/>
    </location>
</feature>
<accession>A0A939FLI0</accession>
<feature type="region of interest" description="Disordered" evidence="1">
    <location>
        <begin position="1"/>
        <end position="53"/>
    </location>
</feature>
<evidence type="ECO:0000313" key="3">
    <source>
        <dbReference type="EMBL" id="MBO0653753.1"/>
    </source>
</evidence>
<dbReference type="InterPro" id="IPR003382">
    <property type="entry name" value="Flavoprotein"/>
</dbReference>
<dbReference type="Gene3D" id="3.40.50.1950">
    <property type="entry name" value="Flavin prenyltransferase-like"/>
    <property type="match status" value="1"/>
</dbReference>
<reference evidence="3" key="1">
    <citation type="submission" date="2021-03" db="EMBL/GenBank/DDBJ databases">
        <title>Streptomyces strains.</title>
        <authorList>
            <person name="Lund M.B."/>
            <person name="Toerring T."/>
        </authorList>
    </citation>
    <scope>NUCLEOTIDE SEQUENCE</scope>
    <source>
        <strain evidence="3">JCM 4242</strain>
    </source>
</reference>
<name>A0A939FLI0_9ACTN</name>
<dbReference type="GO" id="GO:0003824">
    <property type="term" value="F:catalytic activity"/>
    <property type="evidence" value="ECO:0007669"/>
    <property type="project" value="InterPro"/>
</dbReference>
<dbReference type="EMBL" id="JAFMOF010000002">
    <property type="protein sequence ID" value="MBO0653753.1"/>
    <property type="molecule type" value="Genomic_DNA"/>
</dbReference>
<evidence type="ECO:0000256" key="1">
    <source>
        <dbReference type="SAM" id="MobiDB-lite"/>
    </source>
</evidence>
<sequence>MWENSEGHGCAAGRGAGGTAGGTVSSRGPRADRRIADARPKGTSTLASAAGVASRDPAVTDTRVLYLIVCAAGPACDAVRLVTAARDRGWDVCVIATPAAVAGDFIDIPALEAASGRPVRSGWRRAGEQKRNPPADAVIVAPMTMNTANKWAAGIADTYALGVVAEAVGLGIPVVALPFWSTALDTHPATQRSLEVLRGTGIRVLYGDSEWRPHAPGTGDEQLLMYPWHLAMNAAEAGTNKSERNTNVFRRG</sequence>
<keyword evidence="4" id="KW-1185">Reference proteome</keyword>
<dbReference type="SUPFAM" id="SSF52507">
    <property type="entry name" value="Homo-oligomeric flavin-containing Cys decarboxylases, HFCD"/>
    <property type="match status" value="1"/>
</dbReference>
<feature type="compositionally biased region" description="Gly residues" evidence="1">
    <location>
        <begin position="10"/>
        <end position="21"/>
    </location>
</feature>
<evidence type="ECO:0000259" key="2">
    <source>
        <dbReference type="Pfam" id="PF02441"/>
    </source>
</evidence>
<proteinExistence type="predicted"/>
<feature type="compositionally biased region" description="Basic and acidic residues" evidence="1">
    <location>
        <begin position="29"/>
        <end position="40"/>
    </location>
</feature>
<comment type="caution">
    <text evidence="3">The sequence shown here is derived from an EMBL/GenBank/DDBJ whole genome shotgun (WGS) entry which is preliminary data.</text>
</comment>
<dbReference type="InterPro" id="IPR036551">
    <property type="entry name" value="Flavin_trans-like"/>
</dbReference>